<sequence length="99" mass="11181">MENSKKFIRVFLIVLLAYVLIGQFIYINSRNKDELTGITHECHGFQKELECKLSEETDTTTCYDLCLGVVVSSTDGYSPIRPYTSHLYVTVSVLLAAIL</sequence>
<reference evidence="2" key="2">
    <citation type="journal article" date="2021" name="Microbiome">
        <title>Successional dynamics and alternative stable states in a saline activated sludge microbial community over 9 years.</title>
        <authorList>
            <person name="Wang Y."/>
            <person name="Ye J."/>
            <person name="Ju F."/>
            <person name="Liu L."/>
            <person name="Boyd J.A."/>
            <person name="Deng Y."/>
            <person name="Parks D.H."/>
            <person name="Jiang X."/>
            <person name="Yin X."/>
            <person name="Woodcroft B.J."/>
            <person name="Tyson G.W."/>
            <person name="Hugenholtz P."/>
            <person name="Polz M.F."/>
            <person name="Zhang T."/>
        </authorList>
    </citation>
    <scope>NUCLEOTIDE SEQUENCE</scope>
    <source>
        <strain evidence="2">HKST-UBA14</strain>
    </source>
</reference>
<proteinExistence type="predicted"/>
<keyword evidence="1" id="KW-1133">Transmembrane helix</keyword>
<protein>
    <submittedName>
        <fullName evidence="2">Uncharacterized protein</fullName>
    </submittedName>
</protein>
<dbReference type="AlphaFoldDB" id="A0A955L712"/>
<dbReference type="EMBL" id="JAGQLK010000171">
    <property type="protein sequence ID" value="MCA9383911.1"/>
    <property type="molecule type" value="Genomic_DNA"/>
</dbReference>
<dbReference type="Proteomes" id="UP000783287">
    <property type="component" value="Unassembled WGS sequence"/>
</dbReference>
<comment type="caution">
    <text evidence="2">The sequence shown here is derived from an EMBL/GenBank/DDBJ whole genome shotgun (WGS) entry which is preliminary data.</text>
</comment>
<reference evidence="2" key="1">
    <citation type="submission" date="2020-04" db="EMBL/GenBank/DDBJ databases">
        <authorList>
            <person name="Zhang T."/>
        </authorList>
    </citation>
    <scope>NUCLEOTIDE SEQUENCE</scope>
    <source>
        <strain evidence="2">HKST-UBA14</strain>
    </source>
</reference>
<keyword evidence="1" id="KW-0812">Transmembrane</keyword>
<gene>
    <name evidence="2" type="ORF">KC909_06135</name>
</gene>
<accession>A0A955L712</accession>
<evidence type="ECO:0000313" key="2">
    <source>
        <dbReference type="EMBL" id="MCA9383911.1"/>
    </source>
</evidence>
<keyword evidence="1" id="KW-0472">Membrane</keyword>
<name>A0A955L712_9BACT</name>
<feature type="transmembrane region" description="Helical" evidence="1">
    <location>
        <begin position="7"/>
        <end position="26"/>
    </location>
</feature>
<evidence type="ECO:0000256" key="1">
    <source>
        <dbReference type="SAM" id="Phobius"/>
    </source>
</evidence>
<organism evidence="2 3">
    <name type="scientific">Candidatus Dojkabacteria bacterium</name>
    <dbReference type="NCBI Taxonomy" id="2099670"/>
    <lineage>
        <taxon>Bacteria</taxon>
        <taxon>Candidatus Dojkabacteria</taxon>
    </lineage>
</organism>
<evidence type="ECO:0000313" key="3">
    <source>
        <dbReference type="Proteomes" id="UP000783287"/>
    </source>
</evidence>